<organism evidence="2 3">
    <name type="scientific">Fasciola hepatica</name>
    <name type="common">Liver fluke</name>
    <dbReference type="NCBI Taxonomy" id="6192"/>
    <lineage>
        <taxon>Eukaryota</taxon>
        <taxon>Metazoa</taxon>
        <taxon>Spiralia</taxon>
        <taxon>Lophotrochozoa</taxon>
        <taxon>Platyhelminthes</taxon>
        <taxon>Trematoda</taxon>
        <taxon>Digenea</taxon>
        <taxon>Plagiorchiida</taxon>
        <taxon>Echinostomata</taxon>
        <taxon>Echinostomatoidea</taxon>
        <taxon>Fasciolidae</taxon>
        <taxon>Fasciola</taxon>
    </lineage>
</organism>
<dbReference type="Gene3D" id="1.10.340.70">
    <property type="match status" value="1"/>
</dbReference>
<gene>
    <name evidence="2" type="ORF">D915_011086</name>
</gene>
<protein>
    <recommendedName>
        <fullName evidence="1">Integrase zinc-binding domain-containing protein</fullName>
    </recommendedName>
</protein>
<dbReference type="InterPro" id="IPR041588">
    <property type="entry name" value="Integrase_H2C2"/>
</dbReference>
<evidence type="ECO:0000259" key="1">
    <source>
        <dbReference type="Pfam" id="PF17921"/>
    </source>
</evidence>
<name>A0A4E0QTC7_FASHE</name>
<sequence length="143" mass="16653">METAPCTVAAADMLLRNPEHDEWTKLQSTDPDLRFLYDRLSNQQPRSSEDVQGTSYNVRCLWALWPHLRVVDGILVYQNGPDYLHRMVVPAMAIETFLRRLHEELGHAGQNKLEDSTRRCFRWTYLKCDFANFCNACTECSQI</sequence>
<dbReference type="AlphaFoldDB" id="A0A4E0QTC7"/>
<comment type="caution">
    <text evidence="2">The sequence shown here is derived from an EMBL/GenBank/DDBJ whole genome shotgun (WGS) entry which is preliminary data.</text>
</comment>
<accession>A0A4E0QTC7</accession>
<dbReference type="EMBL" id="JXXN02017141">
    <property type="protein sequence ID" value="THD18043.1"/>
    <property type="molecule type" value="Genomic_DNA"/>
</dbReference>
<dbReference type="Proteomes" id="UP000230066">
    <property type="component" value="Unassembled WGS sequence"/>
</dbReference>
<evidence type="ECO:0000313" key="3">
    <source>
        <dbReference type="Proteomes" id="UP000230066"/>
    </source>
</evidence>
<proteinExistence type="predicted"/>
<reference evidence="2" key="1">
    <citation type="submission" date="2019-03" db="EMBL/GenBank/DDBJ databases">
        <title>Improved annotation for the trematode Fasciola hepatica.</title>
        <authorList>
            <person name="Choi Y.-J."/>
            <person name="Martin J."/>
            <person name="Mitreva M."/>
        </authorList>
    </citation>
    <scope>NUCLEOTIDE SEQUENCE [LARGE SCALE GENOMIC DNA]</scope>
</reference>
<dbReference type="Pfam" id="PF17921">
    <property type="entry name" value="Integrase_H2C2"/>
    <property type="match status" value="1"/>
</dbReference>
<keyword evidence="3" id="KW-1185">Reference proteome</keyword>
<feature type="domain" description="Integrase zinc-binding" evidence="1">
    <location>
        <begin position="90"/>
        <end position="142"/>
    </location>
</feature>
<evidence type="ECO:0000313" key="2">
    <source>
        <dbReference type="EMBL" id="THD18043.1"/>
    </source>
</evidence>